<dbReference type="AlphaFoldDB" id="A0A6A6LW92"/>
<protein>
    <submittedName>
        <fullName evidence="1">Uncharacterized protein</fullName>
    </submittedName>
</protein>
<sequence length="167" mass="19268">MGLSCGEHDFDKRESEVPLIDETRQSRQRCSDMDLHHHHHHHHHHAVEFDVEFWPVEHPLEPQDEDRPVKCPIPASSVVNDGSLREEKYGYGESLRKRTEVPAVVSKEGIVIVAAEPPLQAVRKRHHTLTQEDHIITPLPRMPPLPPVPTQNVTIFQMLQQLDEFEC</sequence>
<dbReference type="PANTHER" id="PTHR34196">
    <property type="entry name" value="OS02G0697700 PROTEIN"/>
    <property type="match status" value="1"/>
</dbReference>
<evidence type="ECO:0000313" key="2">
    <source>
        <dbReference type="Proteomes" id="UP000467840"/>
    </source>
</evidence>
<keyword evidence="2" id="KW-1185">Reference proteome</keyword>
<dbReference type="PANTHER" id="PTHR34196:SF4">
    <property type="entry name" value="OS06G0208200 PROTEIN"/>
    <property type="match status" value="1"/>
</dbReference>
<accession>A0A6A6LW92</accession>
<organism evidence="1 2">
    <name type="scientific">Hevea brasiliensis</name>
    <name type="common">Para rubber tree</name>
    <name type="synonym">Siphonia brasiliensis</name>
    <dbReference type="NCBI Taxonomy" id="3981"/>
    <lineage>
        <taxon>Eukaryota</taxon>
        <taxon>Viridiplantae</taxon>
        <taxon>Streptophyta</taxon>
        <taxon>Embryophyta</taxon>
        <taxon>Tracheophyta</taxon>
        <taxon>Spermatophyta</taxon>
        <taxon>Magnoliopsida</taxon>
        <taxon>eudicotyledons</taxon>
        <taxon>Gunneridae</taxon>
        <taxon>Pentapetalae</taxon>
        <taxon>rosids</taxon>
        <taxon>fabids</taxon>
        <taxon>Malpighiales</taxon>
        <taxon>Euphorbiaceae</taxon>
        <taxon>Crotonoideae</taxon>
        <taxon>Micrandreae</taxon>
        <taxon>Hevea</taxon>
    </lineage>
</organism>
<name>A0A6A6LW92_HEVBR</name>
<dbReference type="Proteomes" id="UP000467840">
    <property type="component" value="Chromosome 9"/>
</dbReference>
<reference evidence="1 2" key="1">
    <citation type="journal article" date="2020" name="Mol. Plant">
        <title>The Chromosome-Based Rubber Tree Genome Provides New Insights into Spurge Genome Evolution and Rubber Biosynthesis.</title>
        <authorList>
            <person name="Liu J."/>
            <person name="Shi C."/>
            <person name="Shi C.C."/>
            <person name="Li W."/>
            <person name="Zhang Q.J."/>
            <person name="Zhang Y."/>
            <person name="Li K."/>
            <person name="Lu H.F."/>
            <person name="Shi C."/>
            <person name="Zhu S.T."/>
            <person name="Xiao Z.Y."/>
            <person name="Nan H."/>
            <person name="Yue Y."/>
            <person name="Zhu X.G."/>
            <person name="Wu Y."/>
            <person name="Hong X.N."/>
            <person name="Fan G.Y."/>
            <person name="Tong Y."/>
            <person name="Zhang D."/>
            <person name="Mao C.L."/>
            <person name="Liu Y.L."/>
            <person name="Hao S.J."/>
            <person name="Liu W.Q."/>
            <person name="Lv M.Q."/>
            <person name="Zhang H.B."/>
            <person name="Liu Y."/>
            <person name="Hu-Tang G.R."/>
            <person name="Wang J.P."/>
            <person name="Wang J.H."/>
            <person name="Sun Y.H."/>
            <person name="Ni S.B."/>
            <person name="Chen W.B."/>
            <person name="Zhang X.C."/>
            <person name="Jiao Y.N."/>
            <person name="Eichler E.E."/>
            <person name="Li G.H."/>
            <person name="Liu X."/>
            <person name="Gao L.Z."/>
        </authorList>
    </citation>
    <scope>NUCLEOTIDE SEQUENCE [LARGE SCALE GENOMIC DNA]</scope>
    <source>
        <strain evidence="2">cv. GT1</strain>
        <tissue evidence="1">Leaf</tissue>
    </source>
</reference>
<gene>
    <name evidence="1" type="ORF">GH714_007641</name>
</gene>
<dbReference type="EMBL" id="JAAGAX010000008">
    <property type="protein sequence ID" value="KAF2305701.1"/>
    <property type="molecule type" value="Genomic_DNA"/>
</dbReference>
<proteinExistence type="predicted"/>
<dbReference type="OrthoDB" id="1269099at2759"/>
<evidence type="ECO:0000313" key="1">
    <source>
        <dbReference type="EMBL" id="KAF2305701.1"/>
    </source>
</evidence>
<comment type="caution">
    <text evidence="1">The sequence shown here is derived from an EMBL/GenBank/DDBJ whole genome shotgun (WGS) entry which is preliminary data.</text>
</comment>